<name>A0A329Y394_RHITR</name>
<dbReference type="Gene3D" id="1.10.472.20">
    <property type="entry name" value="Nitrile hydratase, beta subunit"/>
    <property type="match status" value="1"/>
</dbReference>
<dbReference type="RefSeq" id="WP_112345459.1">
    <property type="nucleotide sequence ID" value="NZ_QMKK01000058.1"/>
</dbReference>
<reference evidence="2 3" key="1">
    <citation type="submission" date="2018-06" db="EMBL/GenBank/DDBJ databases">
        <title>Whole Genome Sequence of an efficient microsymbiont, Rhizobium tropici.</title>
        <authorList>
            <person name="Srinivasan R."/>
            <person name="Singh H.V."/>
            <person name="Srivastava R."/>
            <person name="Kumari B."/>
            <person name="Radhakrishna A."/>
        </authorList>
    </citation>
    <scope>NUCLEOTIDE SEQUENCE [LARGE SCALE GENOMIC DNA]</scope>
    <source>
        <strain evidence="2 3">IGFRI Rhizo-19</strain>
    </source>
</reference>
<comment type="caution">
    <text evidence="2">The sequence shown here is derived from an EMBL/GenBank/DDBJ whole genome shotgun (WGS) entry which is preliminary data.</text>
</comment>
<dbReference type="InterPro" id="IPR049054">
    <property type="entry name" value="CN_hydtase_beta-like_N"/>
</dbReference>
<sequence>MRSIADMGGMQGFGPVDRADDDTGFKTEWEANTFAVNLLSLAAGCFNIDESRYSMERMPPVDYLNTSYFEHWLYSLEDLLTTKGVFTRQEYEARIAELQAKEVDNAA</sequence>
<evidence type="ECO:0000313" key="3">
    <source>
        <dbReference type="Proteomes" id="UP000251205"/>
    </source>
</evidence>
<dbReference type="Pfam" id="PF21006">
    <property type="entry name" value="NHase_beta_N"/>
    <property type="match status" value="1"/>
</dbReference>
<dbReference type="AlphaFoldDB" id="A0A329Y394"/>
<dbReference type="InterPro" id="IPR042262">
    <property type="entry name" value="CN_hydtase_beta_C"/>
</dbReference>
<dbReference type="InterPro" id="IPR008990">
    <property type="entry name" value="Elect_transpt_acc-like_dom_sf"/>
</dbReference>
<gene>
    <name evidence="2" type="ORF">DQ393_30665</name>
</gene>
<accession>A0A329Y394</accession>
<dbReference type="OrthoDB" id="7856991at2"/>
<evidence type="ECO:0000259" key="1">
    <source>
        <dbReference type="Pfam" id="PF21006"/>
    </source>
</evidence>
<organism evidence="2 3">
    <name type="scientific">Rhizobium tropici</name>
    <dbReference type="NCBI Taxonomy" id="398"/>
    <lineage>
        <taxon>Bacteria</taxon>
        <taxon>Pseudomonadati</taxon>
        <taxon>Pseudomonadota</taxon>
        <taxon>Alphaproteobacteria</taxon>
        <taxon>Hyphomicrobiales</taxon>
        <taxon>Rhizobiaceae</taxon>
        <taxon>Rhizobium/Agrobacterium group</taxon>
        <taxon>Rhizobium</taxon>
    </lineage>
</organism>
<dbReference type="SUPFAM" id="SSF50090">
    <property type="entry name" value="Electron transport accessory proteins"/>
    <property type="match status" value="1"/>
</dbReference>
<dbReference type="Proteomes" id="UP000251205">
    <property type="component" value="Unassembled WGS sequence"/>
</dbReference>
<protein>
    <recommendedName>
        <fullName evidence="1">Nitrile hydratase beta subunit-like N-terminal domain-containing protein</fullName>
    </recommendedName>
</protein>
<dbReference type="EMBL" id="QMKK01000058">
    <property type="protein sequence ID" value="RAX37757.1"/>
    <property type="molecule type" value="Genomic_DNA"/>
</dbReference>
<feature type="domain" description="Nitrile hydratase beta subunit-like N-terminal" evidence="1">
    <location>
        <begin position="1"/>
        <end position="102"/>
    </location>
</feature>
<evidence type="ECO:0000313" key="2">
    <source>
        <dbReference type="EMBL" id="RAX37757.1"/>
    </source>
</evidence>
<proteinExistence type="predicted"/>